<dbReference type="OrthoDB" id="10554479at2759"/>
<keyword evidence="3" id="KW-1185">Reference proteome</keyword>
<sequence length="103" mass="11679">MTFEPAPKPLRPTKIVPEPHEPTLEFAPEPTPKSTPRPVSSEGGKFGKKWFIQGEKRSFQKFNRPPLHEVTISNPINSDNSNEFVYENSEAYVDQNLDLPTSL</sequence>
<evidence type="ECO:0000313" key="3">
    <source>
        <dbReference type="Proteomes" id="UP000000226"/>
    </source>
</evidence>
<dbReference type="Proteomes" id="UP000000226">
    <property type="component" value="Chromosome 4"/>
</dbReference>
<reference evidence="3" key="1">
    <citation type="journal article" date="2014" name="Nat. Genet.">
        <title>A reference genome for common bean and genome-wide analysis of dual domestications.</title>
        <authorList>
            <person name="Schmutz J."/>
            <person name="McClean P.E."/>
            <person name="Mamidi S."/>
            <person name="Wu G.A."/>
            <person name="Cannon S.B."/>
            <person name="Grimwood J."/>
            <person name="Jenkins J."/>
            <person name="Shu S."/>
            <person name="Song Q."/>
            <person name="Chavarro C."/>
            <person name="Torres-Torres M."/>
            <person name="Geffroy V."/>
            <person name="Moghaddam S.M."/>
            <person name="Gao D."/>
            <person name="Abernathy B."/>
            <person name="Barry K."/>
            <person name="Blair M."/>
            <person name="Brick M.A."/>
            <person name="Chovatia M."/>
            <person name="Gepts P."/>
            <person name="Goodstein D.M."/>
            <person name="Gonzales M."/>
            <person name="Hellsten U."/>
            <person name="Hyten D.L."/>
            <person name="Jia G."/>
            <person name="Kelly J.D."/>
            <person name="Kudrna D."/>
            <person name="Lee R."/>
            <person name="Richard M.M."/>
            <person name="Miklas P.N."/>
            <person name="Osorno J.M."/>
            <person name="Rodrigues J."/>
            <person name="Thareau V."/>
            <person name="Urrea C.A."/>
            <person name="Wang M."/>
            <person name="Yu Y."/>
            <person name="Zhang M."/>
            <person name="Wing R.A."/>
            <person name="Cregan P.B."/>
            <person name="Rokhsar D.S."/>
            <person name="Jackson S.A."/>
        </authorList>
    </citation>
    <scope>NUCLEOTIDE SEQUENCE [LARGE SCALE GENOMIC DNA]</scope>
    <source>
        <strain evidence="3">cv. G19833</strain>
    </source>
</reference>
<name>V7C168_PHAVU</name>
<feature type="region of interest" description="Disordered" evidence="1">
    <location>
        <begin position="1"/>
        <end position="46"/>
    </location>
</feature>
<evidence type="ECO:0000256" key="1">
    <source>
        <dbReference type="SAM" id="MobiDB-lite"/>
    </source>
</evidence>
<feature type="compositionally biased region" description="Pro residues" evidence="1">
    <location>
        <begin position="1"/>
        <end position="10"/>
    </location>
</feature>
<proteinExistence type="predicted"/>
<dbReference type="EMBL" id="CM002291">
    <property type="protein sequence ID" value="ESW23917.1"/>
    <property type="molecule type" value="Genomic_DNA"/>
</dbReference>
<dbReference type="AlphaFoldDB" id="V7C168"/>
<dbReference type="Gramene" id="ESW23917">
    <property type="protein sequence ID" value="ESW23917"/>
    <property type="gene ID" value="PHAVU_004G087300g"/>
</dbReference>
<accession>V7C168</accession>
<organism evidence="2 3">
    <name type="scientific">Phaseolus vulgaris</name>
    <name type="common">Kidney bean</name>
    <name type="synonym">French bean</name>
    <dbReference type="NCBI Taxonomy" id="3885"/>
    <lineage>
        <taxon>Eukaryota</taxon>
        <taxon>Viridiplantae</taxon>
        <taxon>Streptophyta</taxon>
        <taxon>Embryophyta</taxon>
        <taxon>Tracheophyta</taxon>
        <taxon>Spermatophyta</taxon>
        <taxon>Magnoliopsida</taxon>
        <taxon>eudicotyledons</taxon>
        <taxon>Gunneridae</taxon>
        <taxon>Pentapetalae</taxon>
        <taxon>rosids</taxon>
        <taxon>fabids</taxon>
        <taxon>Fabales</taxon>
        <taxon>Fabaceae</taxon>
        <taxon>Papilionoideae</taxon>
        <taxon>50 kb inversion clade</taxon>
        <taxon>NPAAA clade</taxon>
        <taxon>indigoferoid/millettioid clade</taxon>
        <taxon>Phaseoleae</taxon>
        <taxon>Phaseolus</taxon>
    </lineage>
</organism>
<evidence type="ECO:0000313" key="2">
    <source>
        <dbReference type="EMBL" id="ESW23917.1"/>
    </source>
</evidence>
<gene>
    <name evidence="2" type="ORF">PHAVU_004G087300g</name>
</gene>
<protein>
    <submittedName>
        <fullName evidence="2">Uncharacterized protein</fullName>
    </submittedName>
</protein>